<feature type="domain" description="Carboxylesterase type B" evidence="2">
    <location>
        <begin position="31"/>
        <end position="96"/>
    </location>
</feature>
<sequence>MESTWLFSLLFILFFAPGKADGIVSRLQDGPMAKTQFGPVKGIYTDEAAIFFGLPFAMTPVGDMYMRWKPPQPFNTPWSPQTYNANVPRPGCWKSSWISYK</sequence>
<dbReference type="InParanoid" id="C3Y8K4"/>
<evidence type="ECO:0000313" key="3">
    <source>
        <dbReference type="EMBL" id="EEN63441.1"/>
    </source>
</evidence>
<proteinExistence type="predicted"/>
<dbReference type="SUPFAM" id="SSF53474">
    <property type="entry name" value="alpha/beta-Hydrolases"/>
    <property type="match status" value="1"/>
</dbReference>
<dbReference type="Pfam" id="PF00135">
    <property type="entry name" value="COesterase"/>
    <property type="match status" value="1"/>
</dbReference>
<evidence type="ECO:0000256" key="1">
    <source>
        <dbReference type="SAM" id="SignalP"/>
    </source>
</evidence>
<dbReference type="ESTHER" id="brafl-c3y8k5">
    <property type="family name" value="Cholinesterase-like"/>
</dbReference>
<protein>
    <recommendedName>
        <fullName evidence="2">Carboxylesterase type B domain-containing protein</fullName>
    </recommendedName>
</protein>
<evidence type="ECO:0000259" key="2">
    <source>
        <dbReference type="Pfam" id="PF00135"/>
    </source>
</evidence>
<name>C3Y8K4_BRAFL</name>
<dbReference type="AlphaFoldDB" id="C3Y8K4"/>
<dbReference type="InterPro" id="IPR029058">
    <property type="entry name" value="AB_hydrolase_fold"/>
</dbReference>
<dbReference type="PANTHER" id="PTHR45570:SF1">
    <property type="entry name" value="CARBOXYLIC ESTER HYDROLASE"/>
    <property type="match status" value="1"/>
</dbReference>
<feature type="chain" id="PRO_5002933394" description="Carboxylesterase type B domain-containing protein" evidence="1">
    <location>
        <begin position="21"/>
        <end position="101"/>
    </location>
</feature>
<feature type="signal peptide" evidence="1">
    <location>
        <begin position="1"/>
        <end position="20"/>
    </location>
</feature>
<gene>
    <name evidence="3" type="ORF">BRAFLDRAFT_69856</name>
</gene>
<dbReference type="EMBL" id="GG666491">
    <property type="protein sequence ID" value="EEN63441.1"/>
    <property type="molecule type" value="Genomic_DNA"/>
</dbReference>
<dbReference type="PANTHER" id="PTHR45570">
    <property type="entry name" value="CARBOXYLIC ESTER HYDROLASE"/>
    <property type="match status" value="1"/>
</dbReference>
<organism>
    <name type="scientific">Branchiostoma floridae</name>
    <name type="common">Florida lancelet</name>
    <name type="synonym">Amphioxus</name>
    <dbReference type="NCBI Taxonomy" id="7739"/>
    <lineage>
        <taxon>Eukaryota</taxon>
        <taxon>Metazoa</taxon>
        <taxon>Chordata</taxon>
        <taxon>Cephalochordata</taxon>
        <taxon>Leptocardii</taxon>
        <taxon>Amphioxiformes</taxon>
        <taxon>Branchiostomatidae</taxon>
        <taxon>Branchiostoma</taxon>
    </lineage>
</organism>
<dbReference type="Gene3D" id="3.40.50.1820">
    <property type="entry name" value="alpha/beta hydrolase"/>
    <property type="match status" value="1"/>
</dbReference>
<reference evidence="3" key="1">
    <citation type="journal article" date="2008" name="Nature">
        <title>The amphioxus genome and the evolution of the chordate karyotype.</title>
        <authorList>
            <consortium name="US DOE Joint Genome Institute (JGI-PGF)"/>
            <person name="Putnam N.H."/>
            <person name="Butts T."/>
            <person name="Ferrier D.E.K."/>
            <person name="Furlong R.F."/>
            <person name="Hellsten U."/>
            <person name="Kawashima T."/>
            <person name="Robinson-Rechavi M."/>
            <person name="Shoguchi E."/>
            <person name="Terry A."/>
            <person name="Yu J.-K."/>
            <person name="Benito-Gutierrez E.L."/>
            <person name="Dubchak I."/>
            <person name="Garcia-Fernandez J."/>
            <person name="Gibson-Brown J.J."/>
            <person name="Grigoriev I.V."/>
            <person name="Horton A.C."/>
            <person name="de Jong P.J."/>
            <person name="Jurka J."/>
            <person name="Kapitonov V.V."/>
            <person name="Kohara Y."/>
            <person name="Kuroki Y."/>
            <person name="Lindquist E."/>
            <person name="Lucas S."/>
            <person name="Osoegawa K."/>
            <person name="Pennacchio L.A."/>
            <person name="Salamov A.A."/>
            <person name="Satou Y."/>
            <person name="Sauka-Spengler T."/>
            <person name="Schmutz J."/>
            <person name="Shin-I T."/>
            <person name="Toyoda A."/>
            <person name="Bronner-Fraser M."/>
            <person name="Fujiyama A."/>
            <person name="Holland L.Z."/>
            <person name="Holland P.W.H."/>
            <person name="Satoh N."/>
            <person name="Rokhsar D.S."/>
        </authorList>
    </citation>
    <scope>NUCLEOTIDE SEQUENCE [LARGE SCALE GENOMIC DNA]</scope>
    <source>
        <strain evidence="3">S238N-H82</strain>
        <tissue evidence="3">Testes</tissue>
    </source>
</reference>
<keyword evidence="1" id="KW-0732">Signal</keyword>
<dbReference type="InterPro" id="IPR002018">
    <property type="entry name" value="CarbesteraseB"/>
</dbReference>
<accession>C3Y8K4</accession>